<reference evidence="1 2" key="1">
    <citation type="submission" date="2018-02" db="EMBL/GenBank/DDBJ databases">
        <title>Five New Genomes of Indian Photorhabdus Isolates TSA.</title>
        <authorList>
            <person name="Dubay B."/>
            <person name="Somvanshi V.S."/>
        </authorList>
    </citation>
    <scope>NUCLEOTIDE SEQUENCE [LARGE SCALE GENOMIC DNA]</scope>
    <source>
        <strain evidence="1 2">H1</strain>
    </source>
</reference>
<proteinExistence type="predicted"/>
<feature type="non-terminal residue" evidence="1">
    <location>
        <position position="1"/>
    </location>
</feature>
<accession>A0A2S8PTF4</accession>
<dbReference type="AlphaFoldDB" id="A0A2S8PTF4"/>
<gene>
    <name evidence="1" type="ORF">C6H66_25450</name>
</gene>
<name>A0A2S8PTF4_9GAMM</name>
<dbReference type="Proteomes" id="UP000239550">
    <property type="component" value="Unassembled WGS sequence"/>
</dbReference>
<evidence type="ECO:0000313" key="2">
    <source>
        <dbReference type="Proteomes" id="UP000239550"/>
    </source>
</evidence>
<sequence>FAFLSSGNDKALAVAFMVKFLLNGKEAVSKVDYKRREPLIWWSKDKKPADLDAQIPLILAELDRLGPPDEDLSE</sequence>
<keyword evidence="2" id="KW-1185">Reference proteome</keyword>
<comment type="caution">
    <text evidence="1">The sequence shown here is derived from an EMBL/GenBank/DDBJ whole genome shotgun (WGS) entry which is preliminary data.</text>
</comment>
<dbReference type="RefSeq" id="WP_422615639.1">
    <property type="nucleotide sequence ID" value="NZ_CAWNTA010000216.1"/>
</dbReference>
<organism evidence="1 2">
    <name type="scientific">Photorhabdus hindustanensis</name>
    <dbReference type="NCBI Taxonomy" id="2918802"/>
    <lineage>
        <taxon>Bacteria</taxon>
        <taxon>Pseudomonadati</taxon>
        <taxon>Pseudomonadota</taxon>
        <taxon>Gammaproteobacteria</taxon>
        <taxon>Enterobacterales</taxon>
        <taxon>Morganellaceae</taxon>
        <taxon>Photorhabdus</taxon>
    </lineage>
</organism>
<dbReference type="EMBL" id="PUWT01000216">
    <property type="protein sequence ID" value="PQQ22012.1"/>
    <property type="molecule type" value="Genomic_DNA"/>
</dbReference>
<evidence type="ECO:0000313" key="1">
    <source>
        <dbReference type="EMBL" id="PQQ22012.1"/>
    </source>
</evidence>
<protein>
    <submittedName>
        <fullName evidence="1">Uncharacterized protein</fullName>
    </submittedName>
</protein>